<dbReference type="PANTHER" id="PTHR43439:SF2">
    <property type="entry name" value="ENZYME, PUTATIVE (JCVI)-RELATED"/>
    <property type="match status" value="1"/>
</dbReference>
<evidence type="ECO:0000259" key="3">
    <source>
        <dbReference type="Pfam" id="PF00501"/>
    </source>
</evidence>
<dbReference type="InterPro" id="IPR042099">
    <property type="entry name" value="ANL_N_sf"/>
</dbReference>
<evidence type="ECO:0000313" key="4">
    <source>
        <dbReference type="EMBL" id="KAF2019152.1"/>
    </source>
</evidence>
<dbReference type="SUPFAM" id="SSF56801">
    <property type="entry name" value="Acetyl-CoA synthetase-like"/>
    <property type="match status" value="1"/>
</dbReference>
<dbReference type="EMBL" id="ML978067">
    <property type="protein sequence ID" value="KAF2019152.1"/>
    <property type="molecule type" value="Genomic_DNA"/>
</dbReference>
<dbReference type="Proteomes" id="UP000799778">
    <property type="component" value="Unassembled WGS sequence"/>
</dbReference>
<dbReference type="PANTHER" id="PTHR43439">
    <property type="entry name" value="PHENYLACETATE-COENZYME A LIGASE"/>
    <property type="match status" value="1"/>
</dbReference>
<dbReference type="InterPro" id="IPR020845">
    <property type="entry name" value="AMP-binding_CS"/>
</dbReference>
<protein>
    <submittedName>
        <fullName evidence="4">Acetyl-CoA synthetase-like protein</fullName>
    </submittedName>
</protein>
<name>A0A6A5Y105_9PLEO</name>
<feature type="non-terminal residue" evidence="4">
    <location>
        <position position="529"/>
    </location>
</feature>
<dbReference type="PROSITE" id="PS00455">
    <property type="entry name" value="AMP_BINDING"/>
    <property type="match status" value="1"/>
</dbReference>
<evidence type="ECO:0000256" key="1">
    <source>
        <dbReference type="ARBA" id="ARBA00022450"/>
    </source>
</evidence>
<proteinExistence type="predicted"/>
<dbReference type="RefSeq" id="XP_033387491.1">
    <property type="nucleotide sequence ID" value="XM_033524250.1"/>
</dbReference>
<evidence type="ECO:0000313" key="5">
    <source>
        <dbReference type="Proteomes" id="UP000799778"/>
    </source>
</evidence>
<dbReference type="AlphaFoldDB" id="A0A6A5Y105"/>
<dbReference type="InterPro" id="IPR000873">
    <property type="entry name" value="AMP-dep_synth/lig_dom"/>
</dbReference>
<feature type="domain" description="AMP-dependent synthetase/ligase" evidence="3">
    <location>
        <begin position="39"/>
        <end position="347"/>
    </location>
</feature>
<evidence type="ECO:0000256" key="2">
    <source>
        <dbReference type="ARBA" id="ARBA00022553"/>
    </source>
</evidence>
<organism evidence="4 5">
    <name type="scientific">Aaosphaeria arxii CBS 175.79</name>
    <dbReference type="NCBI Taxonomy" id="1450172"/>
    <lineage>
        <taxon>Eukaryota</taxon>
        <taxon>Fungi</taxon>
        <taxon>Dikarya</taxon>
        <taxon>Ascomycota</taxon>
        <taxon>Pezizomycotina</taxon>
        <taxon>Dothideomycetes</taxon>
        <taxon>Pleosporomycetidae</taxon>
        <taxon>Pleosporales</taxon>
        <taxon>Pleosporales incertae sedis</taxon>
        <taxon>Aaosphaeria</taxon>
    </lineage>
</organism>
<gene>
    <name evidence="4" type="ORF">BU24DRAFT_364567</name>
</gene>
<keyword evidence="1" id="KW-0596">Phosphopantetheine</keyword>
<reference evidence="4" key="1">
    <citation type="journal article" date="2020" name="Stud. Mycol.">
        <title>101 Dothideomycetes genomes: a test case for predicting lifestyles and emergence of pathogens.</title>
        <authorList>
            <person name="Haridas S."/>
            <person name="Albert R."/>
            <person name="Binder M."/>
            <person name="Bloem J."/>
            <person name="Labutti K."/>
            <person name="Salamov A."/>
            <person name="Andreopoulos B."/>
            <person name="Baker S."/>
            <person name="Barry K."/>
            <person name="Bills G."/>
            <person name="Bluhm B."/>
            <person name="Cannon C."/>
            <person name="Castanera R."/>
            <person name="Culley D."/>
            <person name="Daum C."/>
            <person name="Ezra D."/>
            <person name="Gonzalez J."/>
            <person name="Henrissat B."/>
            <person name="Kuo A."/>
            <person name="Liang C."/>
            <person name="Lipzen A."/>
            <person name="Lutzoni F."/>
            <person name="Magnuson J."/>
            <person name="Mondo S."/>
            <person name="Nolan M."/>
            <person name="Ohm R."/>
            <person name="Pangilinan J."/>
            <person name="Park H.-J."/>
            <person name="Ramirez L."/>
            <person name="Alfaro M."/>
            <person name="Sun H."/>
            <person name="Tritt A."/>
            <person name="Yoshinaga Y."/>
            <person name="Zwiers L.-H."/>
            <person name="Turgeon B."/>
            <person name="Goodwin S."/>
            <person name="Spatafora J."/>
            <person name="Crous P."/>
            <person name="Grigoriev I."/>
        </authorList>
    </citation>
    <scope>NUCLEOTIDE SEQUENCE</scope>
    <source>
        <strain evidence="4">CBS 175.79</strain>
    </source>
</reference>
<dbReference type="Pfam" id="PF23562">
    <property type="entry name" value="AMP-binding_C_3"/>
    <property type="match status" value="1"/>
</dbReference>
<dbReference type="GeneID" id="54281647"/>
<keyword evidence="2" id="KW-0597">Phosphoprotein</keyword>
<accession>A0A6A5Y105</accession>
<dbReference type="OrthoDB" id="429813at2759"/>
<keyword evidence="5" id="KW-1185">Reference proteome</keyword>
<sequence>MSKYSSAYSSEKLIPRIIDDIARTHPDVLYAEIPNDAHSCQAGFRKITYKDLANAINGLALWIERTLGRGLNFETLVYLGPHDLRYILMLLAAVKAGYKMLFPSSQFAIQGILALIEKAAGKALLTPVCIPPTGAAIIEASQLSHYQIPELSDLLDVEHSTYAFEKSFEQARAEPFVVLHTSGSTGFPKPITWTHDWALSFGTEISLDAPEGYETMLNALPHFRALSMYPRFHAGHIFTCLLYPVFGGTVAIYPPSERPPGAAVALETLQATQTDLVFFGPLHVTELYNDSSLLDKISQHVKRISWAGGDITDTAGDAVNSKVLLMVGLGATEMGNWPTIRSKTWDPADWHYAQFHPAMNMVMEHREASIHEAVIKRRTEGHEQPIFKIYPHSDAYATGDMFVPHPKKPDLWRYYGRADDMLVFLSGEKFHPLGVENFLSHHEKIENALVMGTGKRSSILLIKLADGTSVDSIWPIIEEMNEQCPLVARVTRDRILVARPEKPFVVTPKGTVQRRATVELYSKELDRYM</sequence>
<dbReference type="Pfam" id="PF00501">
    <property type="entry name" value="AMP-binding"/>
    <property type="match status" value="1"/>
</dbReference>
<dbReference type="Gene3D" id="3.40.50.12780">
    <property type="entry name" value="N-terminal domain of ligase-like"/>
    <property type="match status" value="1"/>
</dbReference>
<dbReference type="InterPro" id="IPR051414">
    <property type="entry name" value="Adenylate-forming_Reductase"/>
</dbReference>